<keyword evidence="1" id="KW-1133">Transmembrane helix</keyword>
<evidence type="ECO:0000256" key="1">
    <source>
        <dbReference type="SAM" id="Phobius"/>
    </source>
</evidence>
<sequence>MIGQAVCLMLLITHTQSLSFTVNLSSKAARSYRGQLLTLFTFIDGRNSSLTFHSMQLMNNPGYLYLFSLGVQRPKLGVYGDECLNFYKRSLTNVSLSRLSGSIHLGSFTGYFPAALVFADQYTCLDTAKENVDQPIKMRVTLLNSHGEALSGTLLGLREHFIGLLFLYVITIALALYLIRVSSCCPSQSTMLLTSLHALGVCGLWQRFSLSLRSWSAIAGQSNRWSN</sequence>
<keyword evidence="2" id="KW-0732">Signal</keyword>
<keyword evidence="1" id="KW-0812">Transmembrane</keyword>
<comment type="caution">
    <text evidence="3">The sequence shown here is derived from an EMBL/GenBank/DDBJ whole genome shotgun (WGS) entry which is preliminary data.</text>
</comment>
<feature type="signal peptide" evidence="2">
    <location>
        <begin position="1"/>
        <end position="17"/>
    </location>
</feature>
<reference evidence="3" key="1">
    <citation type="submission" date="2019-05" db="EMBL/GenBank/DDBJ databases">
        <title>Annotation for the trematode Fasciolopsis buski.</title>
        <authorList>
            <person name="Choi Y.-J."/>
        </authorList>
    </citation>
    <scope>NUCLEOTIDE SEQUENCE</scope>
    <source>
        <strain evidence="3">HT</strain>
        <tissue evidence="3">Whole worm</tissue>
    </source>
</reference>
<dbReference type="AlphaFoldDB" id="A0A8E0RX86"/>
<evidence type="ECO:0000256" key="2">
    <source>
        <dbReference type="SAM" id="SignalP"/>
    </source>
</evidence>
<feature type="transmembrane region" description="Helical" evidence="1">
    <location>
        <begin position="161"/>
        <end position="179"/>
    </location>
</feature>
<evidence type="ECO:0000313" key="4">
    <source>
        <dbReference type="Proteomes" id="UP000728185"/>
    </source>
</evidence>
<keyword evidence="4" id="KW-1185">Reference proteome</keyword>
<dbReference type="EMBL" id="LUCM01004910">
    <property type="protein sequence ID" value="KAA0193609.1"/>
    <property type="molecule type" value="Genomic_DNA"/>
</dbReference>
<accession>A0A8E0RX86</accession>
<name>A0A8E0RX86_9TREM</name>
<feature type="chain" id="PRO_5034126755" evidence="2">
    <location>
        <begin position="18"/>
        <end position="227"/>
    </location>
</feature>
<gene>
    <name evidence="3" type="ORF">FBUS_08204</name>
</gene>
<dbReference type="OrthoDB" id="6240756at2759"/>
<dbReference type="Proteomes" id="UP000728185">
    <property type="component" value="Unassembled WGS sequence"/>
</dbReference>
<organism evidence="3 4">
    <name type="scientific">Fasciolopsis buskii</name>
    <dbReference type="NCBI Taxonomy" id="27845"/>
    <lineage>
        <taxon>Eukaryota</taxon>
        <taxon>Metazoa</taxon>
        <taxon>Spiralia</taxon>
        <taxon>Lophotrochozoa</taxon>
        <taxon>Platyhelminthes</taxon>
        <taxon>Trematoda</taxon>
        <taxon>Digenea</taxon>
        <taxon>Plagiorchiida</taxon>
        <taxon>Echinostomata</taxon>
        <taxon>Echinostomatoidea</taxon>
        <taxon>Fasciolidae</taxon>
        <taxon>Fasciolopsis</taxon>
    </lineage>
</organism>
<proteinExistence type="predicted"/>
<keyword evidence="1" id="KW-0472">Membrane</keyword>
<protein>
    <submittedName>
        <fullName evidence="3">Uncharacterized protein</fullName>
    </submittedName>
</protein>
<evidence type="ECO:0000313" key="3">
    <source>
        <dbReference type="EMBL" id="KAA0193609.1"/>
    </source>
</evidence>